<dbReference type="InterPro" id="IPR015882">
    <property type="entry name" value="HEX_bac_N"/>
</dbReference>
<proteinExistence type="predicted"/>
<gene>
    <name evidence="4" type="ORF">SPIRO4BDMA_40655</name>
</gene>
<evidence type="ECO:0000313" key="4">
    <source>
        <dbReference type="EMBL" id="SLM18083.1"/>
    </source>
</evidence>
<dbReference type="AlphaFoldDB" id="A0A3P3XQG5"/>
<keyword evidence="2" id="KW-0326">Glycosidase</keyword>
<dbReference type="SUPFAM" id="SSF55545">
    <property type="entry name" value="beta-N-acetylhexosaminidase-like domain"/>
    <property type="match status" value="1"/>
</dbReference>
<evidence type="ECO:0000259" key="3">
    <source>
        <dbReference type="Pfam" id="PF02838"/>
    </source>
</evidence>
<protein>
    <recommendedName>
        <fullName evidence="3">Beta-hexosaminidase bacterial type N-terminal domain-containing protein</fullName>
    </recommendedName>
</protein>
<dbReference type="EMBL" id="FWDO01000004">
    <property type="protein sequence ID" value="SLM18083.1"/>
    <property type="molecule type" value="Genomic_DNA"/>
</dbReference>
<dbReference type="Pfam" id="PF02838">
    <property type="entry name" value="Glyco_hydro_20b"/>
    <property type="match status" value="1"/>
</dbReference>
<accession>A0A3P3XQG5</accession>
<dbReference type="Gene3D" id="3.30.379.10">
    <property type="entry name" value="Chitobiase/beta-hexosaminidase domain 2-like"/>
    <property type="match status" value="1"/>
</dbReference>
<dbReference type="GO" id="GO:0016798">
    <property type="term" value="F:hydrolase activity, acting on glycosyl bonds"/>
    <property type="evidence" value="ECO:0007669"/>
    <property type="project" value="UniProtKB-KW"/>
</dbReference>
<name>A0A3P3XQG5_9SPIR</name>
<evidence type="ECO:0000256" key="1">
    <source>
        <dbReference type="ARBA" id="ARBA00022801"/>
    </source>
</evidence>
<keyword evidence="1" id="KW-0378">Hydrolase</keyword>
<dbReference type="GO" id="GO:0005975">
    <property type="term" value="P:carbohydrate metabolic process"/>
    <property type="evidence" value="ECO:0007669"/>
    <property type="project" value="UniProtKB-ARBA"/>
</dbReference>
<organism evidence="4">
    <name type="scientific">uncultured spirochete</name>
    <dbReference type="NCBI Taxonomy" id="156406"/>
    <lineage>
        <taxon>Bacteria</taxon>
        <taxon>Pseudomonadati</taxon>
        <taxon>Spirochaetota</taxon>
        <taxon>Spirochaetia</taxon>
        <taxon>Spirochaetales</taxon>
        <taxon>environmental samples</taxon>
    </lineage>
</organism>
<dbReference type="InterPro" id="IPR029018">
    <property type="entry name" value="Hex-like_dom2"/>
</dbReference>
<evidence type="ECO:0000256" key="2">
    <source>
        <dbReference type="ARBA" id="ARBA00023295"/>
    </source>
</evidence>
<reference evidence="4" key="1">
    <citation type="submission" date="2017-02" db="EMBL/GenBank/DDBJ databases">
        <authorList>
            <person name="Regsiter A."/>
            <person name="William W."/>
        </authorList>
    </citation>
    <scope>NUCLEOTIDE SEQUENCE</scope>
    <source>
        <strain evidence="4">BdmA 4</strain>
    </source>
</reference>
<feature type="domain" description="Beta-hexosaminidase bacterial type N-terminal" evidence="3">
    <location>
        <begin position="3"/>
        <end position="136"/>
    </location>
</feature>
<sequence>MIHIFPEPKIVRELEGRTKPFDELAIDFGGLPEAEKADLLDIARMRFRNRKEVRITSSVTEGDCIRVTPVRDLSGIEAENRDLFLKQGYCLKIEKDQILLKYQEKSGFIYAITTLKQLLIRENGQSVLPCCEITDWPSVEHRAVAPTFSWYAGYGRLGFDMQLWGHDEWLEYLNVCIDNKINQMNMVMYGYWPFELEEYPETVFRDVPVKIWNKENRRWLTVRYSHPNIEENFLADFIAMAHRFDFKIFAYVGLNSYNGAYSIKHPEKRMVKPVGSQFMNDFDSLCLSDEGNIGYILASMRKIARLGFDGFTLEESEEGFWFCTCEKCQKRWGATSASPVEAKHKANMWLLNLIYEEIRKVNPRAVIGIRAFRQPPLEKDPAFLEACVRSMPADIKLFWAPALYVPPTEFKKWIAAFGRDRIWGRDTEANAITSTMGRLFRVFESNMIRYADEPNAQVIERDIEQHMTSAAEGVSGINGFMFEWYGLFMFQWAHGNYGWGSRMDKKEFFRLSCEAAFGEELGDRVLFALRSILTIHESQMPFYTTPFPFQKNRITKADIPEIMRAKLRHPGLLEEIHAIQREIEKDPRLAEYIPHFARIENAERRNAVIYDMALASLKYEDAASPEEKERLLDEILRYNEQDFDLVKDMFFDINPVSESGVKSCMYPYHEIKRLIHNIRHPEAPDDAIVCSGIEALGWLWL</sequence>